<dbReference type="Proteomes" id="UP001652564">
    <property type="component" value="Unassembled WGS sequence"/>
</dbReference>
<evidence type="ECO:0000313" key="1">
    <source>
        <dbReference type="EMBL" id="MCV2873298.1"/>
    </source>
</evidence>
<protein>
    <submittedName>
        <fullName evidence="1">Uncharacterized protein</fullName>
    </submittedName>
</protein>
<reference evidence="1 2" key="1">
    <citation type="submission" date="2022-10" db="EMBL/GenBank/DDBJ databases">
        <title>Defluviimonas sp. nov., isolated from ocean surface sediments.</title>
        <authorList>
            <person name="He W."/>
            <person name="Wang L."/>
            <person name="Zhang D.-F."/>
        </authorList>
    </citation>
    <scope>NUCLEOTIDE SEQUENCE [LARGE SCALE GENOMIC DNA]</scope>
    <source>
        <strain evidence="1 2">WL0050</strain>
    </source>
</reference>
<organism evidence="1 2">
    <name type="scientific">Albidovulum litorale</name>
    <dbReference type="NCBI Taxonomy" id="2984134"/>
    <lineage>
        <taxon>Bacteria</taxon>
        <taxon>Pseudomonadati</taxon>
        <taxon>Pseudomonadota</taxon>
        <taxon>Alphaproteobacteria</taxon>
        <taxon>Rhodobacterales</taxon>
        <taxon>Paracoccaceae</taxon>
        <taxon>Albidovulum</taxon>
    </lineage>
</organism>
<accession>A0ABT2ZQ64</accession>
<comment type="caution">
    <text evidence="1">The sequence shown here is derived from an EMBL/GenBank/DDBJ whole genome shotgun (WGS) entry which is preliminary data.</text>
</comment>
<evidence type="ECO:0000313" key="2">
    <source>
        <dbReference type="Proteomes" id="UP001652564"/>
    </source>
</evidence>
<sequence length="85" mass="9422">MISVGNLSVAQAIHERICLLYAKLEGAPEVALRLAEFDLETGWGLNHRDDRESLHRRLVDALCAYEEVTGGQVHPANGWLLEIAV</sequence>
<dbReference type="EMBL" id="JAOWKZ010000003">
    <property type="protein sequence ID" value="MCV2873298.1"/>
    <property type="molecule type" value="Genomic_DNA"/>
</dbReference>
<proteinExistence type="predicted"/>
<dbReference type="RefSeq" id="WP_263740505.1">
    <property type="nucleotide sequence ID" value="NZ_JAOWKZ010000003.1"/>
</dbReference>
<name>A0ABT2ZQ64_9RHOB</name>
<gene>
    <name evidence="1" type="ORF">OEZ71_13445</name>
</gene>
<keyword evidence="2" id="KW-1185">Reference proteome</keyword>